<organism evidence="1 2">
    <name type="scientific">Smallanthus sonchifolius</name>
    <dbReference type="NCBI Taxonomy" id="185202"/>
    <lineage>
        <taxon>Eukaryota</taxon>
        <taxon>Viridiplantae</taxon>
        <taxon>Streptophyta</taxon>
        <taxon>Embryophyta</taxon>
        <taxon>Tracheophyta</taxon>
        <taxon>Spermatophyta</taxon>
        <taxon>Magnoliopsida</taxon>
        <taxon>eudicotyledons</taxon>
        <taxon>Gunneridae</taxon>
        <taxon>Pentapetalae</taxon>
        <taxon>asterids</taxon>
        <taxon>campanulids</taxon>
        <taxon>Asterales</taxon>
        <taxon>Asteraceae</taxon>
        <taxon>Asteroideae</taxon>
        <taxon>Heliantheae alliance</taxon>
        <taxon>Millerieae</taxon>
        <taxon>Smallanthus</taxon>
    </lineage>
</organism>
<keyword evidence="2" id="KW-1185">Reference proteome</keyword>
<sequence>MAAAAVESDLELAYRLQLEEAMAASIATISINDGVNLQTLEKLETKFSHRLIIETETNRPYGEGSSSSSKSEDDSESVEGQALIEALKGAAAFKLNRIVVFCDYYLLYEFVSGQLLPKNKKTIDILDQVNLLRKSFTAPWHENMTCEEYKRRNPTSLVEESKLKNLAARNLWRQCIKCKHMIELAAGCYHMTCRCGYEFCYTCRAEWKNKKATCNCPLWDEENIIEV</sequence>
<reference evidence="1 2" key="2">
    <citation type="journal article" date="2022" name="Mol. Ecol. Resour.">
        <title>The genomes of chicory, endive, great burdock and yacon provide insights into Asteraceae paleo-polyploidization history and plant inulin production.</title>
        <authorList>
            <person name="Fan W."/>
            <person name="Wang S."/>
            <person name="Wang H."/>
            <person name="Wang A."/>
            <person name="Jiang F."/>
            <person name="Liu H."/>
            <person name="Zhao H."/>
            <person name="Xu D."/>
            <person name="Zhang Y."/>
        </authorList>
    </citation>
    <scope>NUCLEOTIDE SEQUENCE [LARGE SCALE GENOMIC DNA]</scope>
    <source>
        <strain evidence="2">cv. Yunnan</strain>
        <tissue evidence="1">Leaves</tissue>
    </source>
</reference>
<evidence type="ECO:0000313" key="1">
    <source>
        <dbReference type="EMBL" id="KAI3821283.1"/>
    </source>
</evidence>
<proteinExistence type="predicted"/>
<dbReference type="Proteomes" id="UP001056120">
    <property type="component" value="Linkage Group LG03"/>
</dbReference>
<protein>
    <submittedName>
        <fullName evidence="1">Uncharacterized protein</fullName>
    </submittedName>
</protein>
<dbReference type="EMBL" id="CM042020">
    <property type="protein sequence ID" value="KAI3821283.1"/>
    <property type="molecule type" value="Genomic_DNA"/>
</dbReference>
<gene>
    <name evidence="1" type="ORF">L1987_08847</name>
</gene>
<name>A0ACB9JNP0_9ASTR</name>
<accession>A0ACB9JNP0</accession>
<reference evidence="2" key="1">
    <citation type="journal article" date="2022" name="Mol. Ecol. Resour.">
        <title>The genomes of chicory, endive, great burdock and yacon provide insights into Asteraceae palaeo-polyploidization history and plant inulin production.</title>
        <authorList>
            <person name="Fan W."/>
            <person name="Wang S."/>
            <person name="Wang H."/>
            <person name="Wang A."/>
            <person name="Jiang F."/>
            <person name="Liu H."/>
            <person name="Zhao H."/>
            <person name="Xu D."/>
            <person name="Zhang Y."/>
        </authorList>
    </citation>
    <scope>NUCLEOTIDE SEQUENCE [LARGE SCALE GENOMIC DNA]</scope>
    <source>
        <strain evidence="2">cv. Yunnan</strain>
    </source>
</reference>
<evidence type="ECO:0000313" key="2">
    <source>
        <dbReference type="Proteomes" id="UP001056120"/>
    </source>
</evidence>
<comment type="caution">
    <text evidence="1">The sequence shown here is derived from an EMBL/GenBank/DDBJ whole genome shotgun (WGS) entry which is preliminary data.</text>
</comment>